<accession>A0A919KZT5</accession>
<organism evidence="1 2">
    <name type="scientific">Kitasatospora indigofera</name>
    <dbReference type="NCBI Taxonomy" id="67307"/>
    <lineage>
        <taxon>Bacteria</taxon>
        <taxon>Bacillati</taxon>
        <taxon>Actinomycetota</taxon>
        <taxon>Actinomycetes</taxon>
        <taxon>Kitasatosporales</taxon>
        <taxon>Streptomycetaceae</taxon>
        <taxon>Kitasatospora</taxon>
    </lineage>
</organism>
<dbReference type="RefSeq" id="WP_190213597.1">
    <property type="nucleotide sequence ID" value="NZ_BNBO01000038.1"/>
</dbReference>
<name>A0A919KZT5_9ACTN</name>
<dbReference type="Pfam" id="PF14440">
    <property type="entry name" value="XOO_2897-deam"/>
    <property type="match status" value="1"/>
</dbReference>
<dbReference type="AlphaFoldDB" id="A0A919KZT5"/>
<evidence type="ECO:0008006" key="3">
    <source>
        <dbReference type="Google" id="ProtNLM"/>
    </source>
</evidence>
<protein>
    <recommendedName>
        <fullName evidence="3">Nucleic acid/nucleotide deaminase of polymorphic system toxin</fullName>
    </recommendedName>
</protein>
<dbReference type="Proteomes" id="UP000617734">
    <property type="component" value="Unassembled WGS sequence"/>
</dbReference>
<evidence type="ECO:0000313" key="2">
    <source>
        <dbReference type="Proteomes" id="UP000617734"/>
    </source>
</evidence>
<dbReference type="EMBL" id="BNBO01000038">
    <property type="protein sequence ID" value="GHH78672.1"/>
    <property type="molecule type" value="Genomic_DNA"/>
</dbReference>
<dbReference type="Pfam" id="PF14435">
    <property type="entry name" value="SUKH-4"/>
    <property type="match status" value="1"/>
</dbReference>
<dbReference type="InterPro" id="IPR025851">
    <property type="entry name" value="SUKH-4"/>
</dbReference>
<gene>
    <name evidence="1" type="ORF">GCM10018781_54920</name>
</gene>
<reference evidence="1" key="2">
    <citation type="submission" date="2020-09" db="EMBL/GenBank/DDBJ databases">
        <authorList>
            <person name="Sun Q."/>
            <person name="Ohkuma M."/>
        </authorList>
    </citation>
    <scope>NUCLEOTIDE SEQUENCE</scope>
    <source>
        <strain evidence="1">JCM 4646</strain>
    </source>
</reference>
<dbReference type="InterPro" id="IPR032722">
    <property type="entry name" value="Deaminase_XOO_2897"/>
</dbReference>
<keyword evidence="2" id="KW-1185">Reference proteome</keyword>
<proteinExistence type="predicted"/>
<sequence length="440" mass="46995">MTTRAQALDAAHRWINGDLPRASADSATGSRAVHAHEFDLGWVLWADPSPVRVDPLTGERRAPEEIGAACAVVDRATGALSVWPSVPVPEVVRLYRDSLGAGCYDPALPPATGPGARAELTYRDELGGTRALVLRSEPGLPHPALRAWRQLQQQGVRAEDVVSVRTDLRIGALPGGYWAHALAAELLAVQVGFEIPYGPRADARAQALRALPEPGAEPGAPAPARRNRVPFPRSVPAAAAEHDRTLAARLAEQFGPAGVRRFDPADVGRADLPEVTARALLEVGVPVLVEGYFALHHPLPDGIADGTRPGRVLPAAADHLAESGRGTRATARAAQELVSQVVLGTDGWSVITVDTARGAVRAIDPDDATARHCNADLRAFVRCLALFADRLPRLRGLHPYAAGQAVAELQWGLAAVDRTVFDDPENWWAVLVEQFWDGLL</sequence>
<reference evidence="1" key="1">
    <citation type="journal article" date="2014" name="Int. J. Syst. Evol. Microbiol.">
        <title>Complete genome sequence of Corynebacterium casei LMG S-19264T (=DSM 44701T), isolated from a smear-ripened cheese.</title>
        <authorList>
            <consortium name="US DOE Joint Genome Institute (JGI-PGF)"/>
            <person name="Walter F."/>
            <person name="Albersmeier A."/>
            <person name="Kalinowski J."/>
            <person name="Ruckert C."/>
        </authorList>
    </citation>
    <scope>NUCLEOTIDE SEQUENCE</scope>
    <source>
        <strain evidence="1">JCM 4646</strain>
    </source>
</reference>
<comment type="caution">
    <text evidence="1">The sequence shown here is derived from an EMBL/GenBank/DDBJ whole genome shotgun (WGS) entry which is preliminary data.</text>
</comment>
<evidence type="ECO:0000313" key="1">
    <source>
        <dbReference type="EMBL" id="GHH78672.1"/>
    </source>
</evidence>
<dbReference type="GeneID" id="95355849"/>